<protein>
    <submittedName>
        <fullName evidence="2">Uncharacterized protein</fullName>
    </submittedName>
</protein>
<accession>A0A212L354</accession>
<evidence type="ECO:0000256" key="1">
    <source>
        <dbReference type="SAM" id="MobiDB-lite"/>
    </source>
</evidence>
<dbReference type="AlphaFoldDB" id="A0A212L354"/>
<dbReference type="EMBL" id="FMJD01000010">
    <property type="protein sequence ID" value="SCM78021.1"/>
    <property type="molecule type" value="Genomic_DNA"/>
</dbReference>
<organism evidence="2">
    <name type="scientific">uncultured Pleomorphomonas sp</name>
    <dbReference type="NCBI Taxonomy" id="442121"/>
    <lineage>
        <taxon>Bacteria</taxon>
        <taxon>Pseudomonadati</taxon>
        <taxon>Pseudomonadota</taxon>
        <taxon>Alphaproteobacteria</taxon>
        <taxon>Hyphomicrobiales</taxon>
        <taxon>Pleomorphomonadaceae</taxon>
        <taxon>Pleomorphomonas</taxon>
        <taxon>environmental samples</taxon>
    </lineage>
</organism>
<evidence type="ECO:0000313" key="2">
    <source>
        <dbReference type="EMBL" id="SCM71970.1"/>
    </source>
</evidence>
<evidence type="ECO:0000313" key="3">
    <source>
        <dbReference type="EMBL" id="SCM78021.1"/>
    </source>
</evidence>
<sequence length="70" mass="7661">MMSQLGRLTMVQRPFKSHETCHRHPCGQAGQSKPCGPNRHDNQVPRGLPAPCHPACLLFTITSEQDNGGP</sequence>
<dbReference type="EMBL" id="FMJD01000002">
    <property type="protein sequence ID" value="SCM71970.1"/>
    <property type="molecule type" value="Genomic_DNA"/>
</dbReference>
<gene>
    <name evidence="2" type="ORF">KL86PLE_100409</name>
    <name evidence="3" type="ORF">KL86PLE_60339</name>
</gene>
<proteinExistence type="predicted"/>
<reference evidence="2" key="1">
    <citation type="submission" date="2016-08" db="EMBL/GenBank/DDBJ databases">
        <authorList>
            <person name="Seilhamer J.J."/>
        </authorList>
    </citation>
    <scope>NUCLEOTIDE SEQUENCE</scope>
    <source>
        <strain evidence="2">86</strain>
    </source>
</reference>
<feature type="region of interest" description="Disordered" evidence="1">
    <location>
        <begin position="19"/>
        <end position="47"/>
    </location>
</feature>
<name>A0A212L354_9HYPH</name>